<evidence type="ECO:0000256" key="1">
    <source>
        <dbReference type="ARBA" id="ARBA00004123"/>
    </source>
</evidence>
<accession>A0A4P9ZLS6</accession>
<sequence>MSKAKFRSRKIDFKRPLPVYRASELPDLDDASVLQRTSQLVETGVEKEEEEEHHLQAVISAAQAAASGTGNDKVAPLYIPTPDASRSVANYHEVYRKSFSRPTSYIRFSATVEDSMGCPYCMDEDDTAWLNQFNKSLKSSQKVPDDVFEATLWQFEQLTCDMVFQSVDDIPAFASLEQRAQEKGIAFHSQAKPLYDYWRTKKEEMELRPLMPTLKFEELGRTTDSDPYVCFRRREVKPLRKTRRTDAHSLEKLRKMHLELESARTLLEMVARREKMRKESLVLEQIIFKQKCTVLEQRRALNHPRDENDELF</sequence>
<keyword evidence="5 7" id="KW-0539">Nucleus</keyword>
<dbReference type="GO" id="GO:0005634">
    <property type="term" value="C:nucleus"/>
    <property type="evidence" value="ECO:0007669"/>
    <property type="project" value="UniProtKB-SubCell"/>
</dbReference>
<dbReference type="GO" id="GO:0035267">
    <property type="term" value="C:NuA4 histone acetyltransferase complex"/>
    <property type="evidence" value="ECO:0007669"/>
    <property type="project" value="InterPro"/>
</dbReference>
<organism evidence="9 10">
    <name type="scientific">Dimargaris cristalligena</name>
    <dbReference type="NCBI Taxonomy" id="215637"/>
    <lineage>
        <taxon>Eukaryota</taxon>
        <taxon>Fungi</taxon>
        <taxon>Fungi incertae sedis</taxon>
        <taxon>Zoopagomycota</taxon>
        <taxon>Kickxellomycotina</taxon>
        <taxon>Dimargaritomycetes</taxon>
        <taxon>Dimargaritales</taxon>
        <taxon>Dimargaritaceae</taxon>
        <taxon>Dimargaris</taxon>
    </lineage>
</organism>
<evidence type="ECO:0000256" key="6">
    <source>
        <dbReference type="ARBA" id="ARBA00025513"/>
    </source>
</evidence>
<comment type="similarity">
    <text evidence="2 7">Belongs to the enhancer of polycomb family.</text>
</comment>
<dbReference type="InterPro" id="IPR019542">
    <property type="entry name" value="Enhancer_polycomb-like_N"/>
</dbReference>
<evidence type="ECO:0000313" key="9">
    <source>
        <dbReference type="EMBL" id="RKP33451.1"/>
    </source>
</evidence>
<dbReference type="AlphaFoldDB" id="A0A4P9ZLS6"/>
<evidence type="ECO:0000256" key="3">
    <source>
        <dbReference type="ARBA" id="ARBA00023015"/>
    </source>
</evidence>
<reference evidence="10" key="1">
    <citation type="journal article" date="2018" name="Nat. Microbiol.">
        <title>Leveraging single-cell genomics to expand the fungal tree of life.</title>
        <authorList>
            <person name="Ahrendt S.R."/>
            <person name="Quandt C.A."/>
            <person name="Ciobanu D."/>
            <person name="Clum A."/>
            <person name="Salamov A."/>
            <person name="Andreopoulos B."/>
            <person name="Cheng J.F."/>
            <person name="Woyke T."/>
            <person name="Pelin A."/>
            <person name="Henrissat B."/>
            <person name="Reynolds N.K."/>
            <person name="Benny G.L."/>
            <person name="Smith M.E."/>
            <person name="James T.Y."/>
            <person name="Grigoriev I.V."/>
        </authorList>
    </citation>
    <scope>NUCLEOTIDE SEQUENCE [LARGE SCALE GENOMIC DNA]</scope>
    <source>
        <strain evidence="10">RSA 468</strain>
    </source>
</reference>
<keyword evidence="3 7" id="KW-0805">Transcription regulation</keyword>
<dbReference type="GO" id="GO:0006357">
    <property type="term" value="P:regulation of transcription by RNA polymerase II"/>
    <property type="evidence" value="ECO:0007669"/>
    <property type="project" value="InterPro"/>
</dbReference>
<name>A0A4P9ZLS6_9FUNG</name>
<evidence type="ECO:0000256" key="5">
    <source>
        <dbReference type="ARBA" id="ARBA00023242"/>
    </source>
</evidence>
<comment type="subcellular location">
    <subcellularLocation>
        <location evidence="1 7">Nucleus</location>
    </subcellularLocation>
</comment>
<dbReference type="Pfam" id="PF10513">
    <property type="entry name" value="EPL1"/>
    <property type="match status" value="1"/>
</dbReference>
<dbReference type="PANTHER" id="PTHR14898">
    <property type="entry name" value="ENHANCER OF POLYCOMB"/>
    <property type="match status" value="1"/>
</dbReference>
<dbReference type="STRING" id="215637.A0A4P9ZLS6"/>
<proteinExistence type="inferred from homology"/>
<evidence type="ECO:0000256" key="2">
    <source>
        <dbReference type="ARBA" id="ARBA00008035"/>
    </source>
</evidence>
<evidence type="ECO:0000256" key="7">
    <source>
        <dbReference type="RuleBase" id="RU361124"/>
    </source>
</evidence>
<evidence type="ECO:0000259" key="8">
    <source>
        <dbReference type="Pfam" id="PF10513"/>
    </source>
</evidence>
<dbReference type="InterPro" id="IPR024943">
    <property type="entry name" value="Enhancer_polycomb"/>
</dbReference>
<evidence type="ECO:0000256" key="4">
    <source>
        <dbReference type="ARBA" id="ARBA00023163"/>
    </source>
</evidence>
<comment type="function">
    <text evidence="6">Component of the NuA4 histone acetyltransferase complex which is involved in transcriptional activation of selected genes principally by acetylation of nucleosomal histone H4 and H2A. The NuA4 complex is also involved in DNA repair. Involved in gene silencing by neighboring heterochromatin, blockage of the silencing spreading along the chromosome, and required for cell cycle progression through G2/M.</text>
</comment>
<protein>
    <recommendedName>
        <fullName evidence="7">Enhancer of polycomb-like protein</fullName>
    </recommendedName>
</protein>
<evidence type="ECO:0000313" key="10">
    <source>
        <dbReference type="Proteomes" id="UP000268162"/>
    </source>
</evidence>
<dbReference type="EMBL" id="ML003862">
    <property type="protein sequence ID" value="RKP33451.1"/>
    <property type="molecule type" value="Genomic_DNA"/>
</dbReference>
<feature type="non-terminal residue" evidence="9">
    <location>
        <position position="312"/>
    </location>
</feature>
<dbReference type="Proteomes" id="UP000268162">
    <property type="component" value="Unassembled WGS sequence"/>
</dbReference>
<keyword evidence="4 7" id="KW-0804">Transcription</keyword>
<feature type="domain" description="Enhancer of polycomb-like N-terminal" evidence="8">
    <location>
        <begin position="7"/>
        <end position="157"/>
    </location>
</feature>
<gene>
    <name evidence="9" type="ORF">BJ085DRAFT_22862</name>
</gene>
<keyword evidence="10" id="KW-1185">Reference proteome</keyword>